<keyword evidence="1" id="KW-0812">Transmembrane</keyword>
<dbReference type="Proteomes" id="UP001239994">
    <property type="component" value="Unassembled WGS sequence"/>
</dbReference>
<keyword evidence="1" id="KW-0472">Membrane</keyword>
<keyword evidence="3" id="KW-1185">Reference proteome</keyword>
<evidence type="ECO:0000256" key="1">
    <source>
        <dbReference type="SAM" id="Phobius"/>
    </source>
</evidence>
<accession>A0AAD9DVD4</accession>
<keyword evidence="1" id="KW-1133">Transmembrane helix</keyword>
<evidence type="ECO:0000313" key="2">
    <source>
        <dbReference type="EMBL" id="KAK1796800.1"/>
    </source>
</evidence>
<dbReference type="AlphaFoldDB" id="A0AAD9DVD4"/>
<organism evidence="2 3">
    <name type="scientific">Electrophorus voltai</name>
    <dbReference type="NCBI Taxonomy" id="2609070"/>
    <lineage>
        <taxon>Eukaryota</taxon>
        <taxon>Metazoa</taxon>
        <taxon>Chordata</taxon>
        <taxon>Craniata</taxon>
        <taxon>Vertebrata</taxon>
        <taxon>Euteleostomi</taxon>
        <taxon>Actinopterygii</taxon>
        <taxon>Neopterygii</taxon>
        <taxon>Teleostei</taxon>
        <taxon>Ostariophysi</taxon>
        <taxon>Gymnotiformes</taxon>
        <taxon>Gymnotoidei</taxon>
        <taxon>Gymnotidae</taxon>
        <taxon>Electrophorus</taxon>
    </lineage>
</organism>
<comment type="caution">
    <text evidence="2">The sequence shown here is derived from an EMBL/GenBank/DDBJ whole genome shotgun (WGS) entry which is preliminary data.</text>
</comment>
<sequence length="231" mass="25170">MSLRLFREVTCPSAPYASQLHTLPVVQNLGGSQEKLNETWWTNPCVLWLFGTLMPLNFDLWSVRVRQVVPPAGPFLGLHGVYNASPSPDRLTERAAALALELSAGFSVLFGGGPESGTWEAVVGPFPTCLGACVDYEWRRKAPWWTLASQWPVVTVVTMATALAVLVPYVVHRMLTAFKDPPPPALFRAATICFGLLSEALLVRKLLSALPSPRKSPDSALQLCSVINEAS</sequence>
<dbReference type="EMBL" id="JAROKS010000015">
    <property type="protein sequence ID" value="KAK1796800.1"/>
    <property type="molecule type" value="Genomic_DNA"/>
</dbReference>
<reference evidence="2" key="1">
    <citation type="submission" date="2023-03" db="EMBL/GenBank/DDBJ databases">
        <title>Electrophorus voltai genome.</title>
        <authorList>
            <person name="Bian C."/>
        </authorList>
    </citation>
    <scope>NUCLEOTIDE SEQUENCE</scope>
    <source>
        <strain evidence="2">CB-2022</strain>
        <tissue evidence="2">Muscle</tissue>
    </source>
</reference>
<feature type="transmembrane region" description="Helical" evidence="1">
    <location>
        <begin position="151"/>
        <end position="171"/>
    </location>
</feature>
<protein>
    <submittedName>
        <fullName evidence="2">Uncharacterized protein</fullName>
    </submittedName>
</protein>
<name>A0AAD9DVD4_9TELE</name>
<gene>
    <name evidence="2" type="ORF">P4O66_009811</name>
</gene>
<evidence type="ECO:0000313" key="3">
    <source>
        <dbReference type="Proteomes" id="UP001239994"/>
    </source>
</evidence>
<proteinExistence type="predicted"/>